<protein>
    <submittedName>
        <fullName evidence="2">Uncharacterized protein</fullName>
    </submittedName>
</protein>
<gene>
    <name evidence="2" type="ORF">VNI00_008282</name>
</gene>
<keyword evidence="3" id="KW-1185">Reference proteome</keyword>
<proteinExistence type="predicted"/>
<dbReference type="EMBL" id="JAYKXP010000028">
    <property type="protein sequence ID" value="KAK7043671.1"/>
    <property type="molecule type" value="Genomic_DNA"/>
</dbReference>
<evidence type="ECO:0000313" key="2">
    <source>
        <dbReference type="EMBL" id="KAK7043671.1"/>
    </source>
</evidence>
<evidence type="ECO:0000256" key="1">
    <source>
        <dbReference type="SAM" id="MobiDB-lite"/>
    </source>
</evidence>
<evidence type="ECO:0000313" key="3">
    <source>
        <dbReference type="Proteomes" id="UP001383192"/>
    </source>
</evidence>
<dbReference type="AlphaFoldDB" id="A0AAW0CYQ8"/>
<sequence>MYSSTLINTWALAVQPGSPAQPSPKSPDLDLTSLGYTSVFVHLPHTPRTPPPPHKSIKKTKSMGMLKSKPKSKPHPPLPPTLQNELLLMQFTGGGSLQSNAQHLMNQRAANGPVDTVHKDSHGILWLDEAEKLEYRPLLSPSTATTSSTPHTPSRWVQFTLVHPTPPPHSPTSVKSMSPTERELDSGALLTPLTPTAYLPVVRPRKQYKKRPAPLKLHSAPTVPTARISASPFPSSRFDDSFQPVPTSLALAAGVLVYSRHAQKKVNLKGLGRRSAPADVVKFSRAALPPVPVPPLPKDKEVEVAVELPTPQTREPELRKLSMAMKKRGGFTKRAKAFFGM</sequence>
<feature type="region of interest" description="Disordered" evidence="1">
    <location>
        <begin position="42"/>
        <end position="79"/>
    </location>
</feature>
<dbReference type="Proteomes" id="UP001383192">
    <property type="component" value="Unassembled WGS sequence"/>
</dbReference>
<accession>A0AAW0CYQ8</accession>
<name>A0AAW0CYQ8_9AGAR</name>
<feature type="region of interest" description="Disordered" evidence="1">
    <location>
        <begin position="163"/>
        <end position="183"/>
    </location>
</feature>
<comment type="caution">
    <text evidence="2">The sequence shown here is derived from an EMBL/GenBank/DDBJ whole genome shotgun (WGS) entry which is preliminary data.</text>
</comment>
<reference evidence="2 3" key="1">
    <citation type="submission" date="2024-01" db="EMBL/GenBank/DDBJ databases">
        <title>A draft genome for a cacao thread blight-causing isolate of Paramarasmius palmivorus.</title>
        <authorList>
            <person name="Baruah I.K."/>
            <person name="Bukari Y."/>
            <person name="Amoako-Attah I."/>
            <person name="Meinhardt L.W."/>
            <person name="Bailey B.A."/>
            <person name="Cohen S.P."/>
        </authorList>
    </citation>
    <scope>NUCLEOTIDE SEQUENCE [LARGE SCALE GENOMIC DNA]</scope>
    <source>
        <strain evidence="2 3">GH-12</strain>
    </source>
</reference>
<organism evidence="2 3">
    <name type="scientific">Paramarasmius palmivorus</name>
    <dbReference type="NCBI Taxonomy" id="297713"/>
    <lineage>
        <taxon>Eukaryota</taxon>
        <taxon>Fungi</taxon>
        <taxon>Dikarya</taxon>
        <taxon>Basidiomycota</taxon>
        <taxon>Agaricomycotina</taxon>
        <taxon>Agaricomycetes</taxon>
        <taxon>Agaricomycetidae</taxon>
        <taxon>Agaricales</taxon>
        <taxon>Marasmiineae</taxon>
        <taxon>Marasmiaceae</taxon>
        <taxon>Paramarasmius</taxon>
    </lineage>
</organism>